<proteinExistence type="predicted"/>
<reference evidence="3" key="1">
    <citation type="journal article" date="2019" name="Int. J. Syst. Evol. Microbiol.">
        <title>The Global Catalogue of Microorganisms (GCM) 10K type strain sequencing project: providing services to taxonomists for standard genome sequencing and annotation.</title>
        <authorList>
            <consortium name="The Broad Institute Genomics Platform"/>
            <consortium name="The Broad Institute Genome Sequencing Center for Infectious Disease"/>
            <person name="Wu L."/>
            <person name="Ma J."/>
        </authorList>
    </citation>
    <scope>NUCLEOTIDE SEQUENCE [LARGE SCALE GENOMIC DNA]</scope>
    <source>
        <strain evidence="3">TBRC 1276</strain>
    </source>
</reference>
<dbReference type="RefSeq" id="WP_379527448.1">
    <property type="nucleotide sequence ID" value="NZ_JBHSBI010000003.1"/>
</dbReference>
<gene>
    <name evidence="2" type="ORF">ACFOY2_06525</name>
</gene>
<protein>
    <submittedName>
        <fullName evidence="2">WYL domain-containing protein</fullName>
    </submittedName>
</protein>
<dbReference type="InterPro" id="IPR057727">
    <property type="entry name" value="WCX_dom"/>
</dbReference>
<name>A0ABV8G2T2_9ACTN</name>
<organism evidence="2 3">
    <name type="scientific">Nonomuraea purpurea</name>
    <dbReference type="NCBI Taxonomy" id="1849276"/>
    <lineage>
        <taxon>Bacteria</taxon>
        <taxon>Bacillati</taxon>
        <taxon>Actinomycetota</taxon>
        <taxon>Actinomycetes</taxon>
        <taxon>Streptosporangiales</taxon>
        <taxon>Streptosporangiaceae</taxon>
        <taxon>Nonomuraea</taxon>
    </lineage>
</organism>
<keyword evidence="3" id="KW-1185">Reference proteome</keyword>
<dbReference type="Proteomes" id="UP001595851">
    <property type="component" value="Unassembled WGS sequence"/>
</dbReference>
<feature type="domain" description="WCX" evidence="1">
    <location>
        <begin position="22"/>
        <end position="94"/>
    </location>
</feature>
<evidence type="ECO:0000313" key="2">
    <source>
        <dbReference type="EMBL" id="MFC4006866.1"/>
    </source>
</evidence>
<comment type="caution">
    <text evidence="2">The sequence shown here is derived from an EMBL/GenBank/DDBJ whole genome shotgun (WGS) entry which is preliminary data.</text>
</comment>
<dbReference type="EMBL" id="JBHSBI010000003">
    <property type="protein sequence ID" value="MFC4006866.1"/>
    <property type="molecule type" value="Genomic_DNA"/>
</dbReference>
<accession>A0ABV8G2T2</accession>
<evidence type="ECO:0000259" key="1">
    <source>
        <dbReference type="Pfam" id="PF25583"/>
    </source>
</evidence>
<sequence length="102" mass="11160">MPADDPVEYVRTRIRAMPARYPVRATVGAPAERVRKEISHYGTVEPIDDTSCRVEIATDSLGWATFCIGALEAPVVVHGPPEAIAYMRARGRRLTAGTQEPP</sequence>
<dbReference type="Pfam" id="PF25583">
    <property type="entry name" value="WCX"/>
    <property type="match status" value="1"/>
</dbReference>
<evidence type="ECO:0000313" key="3">
    <source>
        <dbReference type="Proteomes" id="UP001595851"/>
    </source>
</evidence>